<evidence type="ECO:0000256" key="1">
    <source>
        <dbReference type="ARBA" id="ARBA00006484"/>
    </source>
</evidence>
<protein>
    <recommendedName>
        <fullName evidence="6">Short-chain dehydrogenase/reductase</fullName>
    </recommendedName>
</protein>
<gene>
    <name evidence="4" type="ORF">LTR69_009612</name>
</gene>
<organism evidence="4 5">
    <name type="scientific">Exophiala sideris</name>
    <dbReference type="NCBI Taxonomy" id="1016849"/>
    <lineage>
        <taxon>Eukaryota</taxon>
        <taxon>Fungi</taxon>
        <taxon>Dikarya</taxon>
        <taxon>Ascomycota</taxon>
        <taxon>Pezizomycotina</taxon>
        <taxon>Eurotiomycetes</taxon>
        <taxon>Chaetothyriomycetidae</taxon>
        <taxon>Chaetothyriales</taxon>
        <taxon>Herpotrichiellaceae</taxon>
        <taxon>Exophiala</taxon>
    </lineage>
</organism>
<dbReference type="Gene3D" id="3.40.50.720">
    <property type="entry name" value="NAD(P)-binding Rossmann-like Domain"/>
    <property type="match status" value="1"/>
</dbReference>
<dbReference type="PRINTS" id="PR00081">
    <property type="entry name" value="GDHRDH"/>
</dbReference>
<evidence type="ECO:0000256" key="3">
    <source>
        <dbReference type="ARBA" id="ARBA00023002"/>
    </source>
</evidence>
<dbReference type="Proteomes" id="UP001345691">
    <property type="component" value="Unassembled WGS sequence"/>
</dbReference>
<comment type="similarity">
    <text evidence="1">Belongs to the short-chain dehydrogenases/reductases (SDR) family.</text>
</comment>
<dbReference type="Pfam" id="PF00106">
    <property type="entry name" value="adh_short"/>
    <property type="match status" value="1"/>
</dbReference>
<evidence type="ECO:0000313" key="5">
    <source>
        <dbReference type="Proteomes" id="UP001345691"/>
    </source>
</evidence>
<name>A0ABR0IZT9_9EURO</name>
<dbReference type="PANTHER" id="PTHR24320:SF282">
    <property type="entry name" value="WW DOMAIN-CONTAINING OXIDOREDUCTASE"/>
    <property type="match status" value="1"/>
</dbReference>
<keyword evidence="5" id="KW-1185">Reference proteome</keyword>
<keyword evidence="3" id="KW-0560">Oxidoreductase</keyword>
<dbReference type="PANTHER" id="PTHR24320">
    <property type="entry name" value="RETINOL DEHYDROGENASE"/>
    <property type="match status" value="1"/>
</dbReference>
<evidence type="ECO:0008006" key="6">
    <source>
        <dbReference type="Google" id="ProtNLM"/>
    </source>
</evidence>
<reference evidence="4 5" key="1">
    <citation type="submission" date="2023-08" db="EMBL/GenBank/DDBJ databases">
        <title>Black Yeasts Isolated from many extreme environments.</title>
        <authorList>
            <person name="Coleine C."/>
            <person name="Stajich J.E."/>
            <person name="Selbmann L."/>
        </authorList>
    </citation>
    <scope>NUCLEOTIDE SEQUENCE [LARGE SCALE GENOMIC DNA]</scope>
    <source>
        <strain evidence="4 5">CCFEE 6328</strain>
    </source>
</reference>
<dbReference type="InterPro" id="IPR002347">
    <property type="entry name" value="SDR_fam"/>
</dbReference>
<dbReference type="InterPro" id="IPR036291">
    <property type="entry name" value="NAD(P)-bd_dom_sf"/>
</dbReference>
<dbReference type="SUPFAM" id="SSF51735">
    <property type="entry name" value="NAD(P)-binding Rossmann-fold domains"/>
    <property type="match status" value="1"/>
</dbReference>
<keyword evidence="2" id="KW-0521">NADP</keyword>
<evidence type="ECO:0000313" key="4">
    <source>
        <dbReference type="EMBL" id="KAK5052786.1"/>
    </source>
</evidence>
<dbReference type="EMBL" id="JAVRRF010000028">
    <property type="protein sequence ID" value="KAK5052786.1"/>
    <property type="molecule type" value="Genomic_DNA"/>
</dbReference>
<comment type="caution">
    <text evidence="4">The sequence shown here is derived from an EMBL/GenBank/DDBJ whole genome shotgun (WGS) entry which is preliminary data.</text>
</comment>
<accession>A0ABR0IZT9</accession>
<proteinExistence type="inferred from homology"/>
<evidence type="ECO:0000256" key="2">
    <source>
        <dbReference type="ARBA" id="ARBA00022857"/>
    </source>
</evidence>
<sequence>MFGRQTPTFQPETDIPPLDGKVIIVTGGNMGLGKQSVLELSRHRPAQIWLAARNLDKARAAMEEIREEIADAPIRLLELDLSSFESVKRAAATFSAESARLDILMLNAGVMAIDPGLTKDGYEIQFGTNNIGHALLTKLLLPILQKTAESSDSSDVRIVSLTSQSHNYAPTGGIQFDKLKTSGESLGAYPRYAQTKLANILWVRQMAKLYPQFTVAAIHPGVVPTGLVKRATSMPTLMRMAINAAHGLGITSTVENGVRNQLWACVSKDVKSGEYYEPVGVGGLVSKYGKDNHLAEELWDWLENELGQAELS</sequence>